<accession>A0ABT4NTK8</accession>
<keyword evidence="2" id="KW-1133">Transmembrane helix</keyword>
<feature type="transmembrane region" description="Helical" evidence="2">
    <location>
        <begin position="44"/>
        <end position="68"/>
    </location>
</feature>
<keyword evidence="4" id="KW-1185">Reference proteome</keyword>
<comment type="caution">
    <text evidence="3">The sequence shown here is derived from an EMBL/GenBank/DDBJ whole genome shotgun (WGS) entry which is preliminary data.</text>
</comment>
<evidence type="ECO:0000256" key="2">
    <source>
        <dbReference type="SAM" id="Phobius"/>
    </source>
</evidence>
<keyword evidence="2" id="KW-0472">Membrane</keyword>
<dbReference type="Proteomes" id="UP001301132">
    <property type="component" value="Unassembled WGS sequence"/>
</dbReference>
<sequence length="240" mass="26471">MSSRIEPVDVQDLGQCDSGPPRECHDEAGPSGSRPVAVRLLKTVLHTTVFLCLAVTLVHVVLVFFHVAPPNPVSRRYSQQIDAWVYPLFEQNWRLFAPNPDSVNRQVSARTAHAGPDGSMQVSPWFDLSAVDSEAIEHQAFPSHTAQNLLRRAWAAYAESHGKDDTARSERAAMLQTYMNNIASDRIAEHRGDGGRDIDFIQLRVVTLPVAAPGSNAAGSPPKPVENRLLPWWKVTSHGK</sequence>
<proteinExistence type="predicted"/>
<protein>
    <submittedName>
        <fullName evidence="3">DUF5819 family protein</fullName>
    </submittedName>
</protein>
<evidence type="ECO:0000256" key="1">
    <source>
        <dbReference type="SAM" id="MobiDB-lite"/>
    </source>
</evidence>
<reference evidence="3 4" key="1">
    <citation type="submission" date="2022-12" db="EMBL/GenBank/DDBJ databases">
        <authorList>
            <person name="Abashina T."/>
            <person name="Solyanikova I."/>
            <person name="Delegan Y."/>
        </authorList>
    </citation>
    <scope>NUCLEOTIDE SEQUENCE [LARGE SCALE GENOMIC DNA]</scope>
    <source>
        <strain evidence="3 4">IPS92ro</strain>
    </source>
</reference>
<evidence type="ECO:0000313" key="3">
    <source>
        <dbReference type="EMBL" id="MCZ4632456.1"/>
    </source>
</evidence>
<feature type="region of interest" description="Disordered" evidence="1">
    <location>
        <begin position="1"/>
        <end position="32"/>
    </location>
</feature>
<dbReference type="InterPro" id="IPR043857">
    <property type="entry name" value="DUF5819"/>
</dbReference>
<keyword evidence="2" id="KW-0812">Transmembrane</keyword>
<evidence type="ECO:0000313" key="4">
    <source>
        <dbReference type="Proteomes" id="UP001301132"/>
    </source>
</evidence>
<organism evidence="3 4">
    <name type="scientific">Streptomyces rubrogriseus</name>
    <dbReference type="NCBI Taxonomy" id="194673"/>
    <lineage>
        <taxon>Bacteria</taxon>
        <taxon>Bacillati</taxon>
        <taxon>Actinomycetota</taxon>
        <taxon>Actinomycetes</taxon>
        <taxon>Kitasatosporales</taxon>
        <taxon>Streptomycetaceae</taxon>
        <taxon>Streptomyces</taxon>
        <taxon>Streptomyces violaceoruber group</taxon>
    </lineage>
</organism>
<gene>
    <name evidence="3" type="ORF">O3S69_00060</name>
</gene>
<name>A0ABT4NTK8_9ACTN</name>
<dbReference type="EMBL" id="JAPWHU010000001">
    <property type="protein sequence ID" value="MCZ4632456.1"/>
    <property type="molecule type" value="Genomic_DNA"/>
</dbReference>
<dbReference type="Pfam" id="PF19136">
    <property type="entry name" value="DUF5819"/>
    <property type="match status" value="1"/>
</dbReference>